<reference evidence="3 4" key="1">
    <citation type="journal article" date="2019" name="Int. J. Syst. Evol. Microbiol.">
        <title>The Global Catalogue of Microorganisms (GCM) 10K type strain sequencing project: providing services to taxonomists for standard genome sequencing and annotation.</title>
        <authorList>
            <consortium name="The Broad Institute Genomics Platform"/>
            <consortium name="The Broad Institute Genome Sequencing Center for Infectious Disease"/>
            <person name="Wu L."/>
            <person name="Ma J."/>
        </authorList>
    </citation>
    <scope>NUCLEOTIDE SEQUENCE [LARGE SCALE GENOMIC DNA]</scope>
    <source>
        <strain evidence="3 4">JCM 14718</strain>
    </source>
</reference>
<dbReference type="InterPro" id="IPR007372">
    <property type="entry name" value="Lipid/polyisoprenoid-bd_YceI"/>
</dbReference>
<name>A0ABN2HAB2_9ACTN</name>
<comment type="caution">
    <text evidence="3">The sequence shown here is derived from an EMBL/GenBank/DDBJ whole genome shotgun (WGS) entry which is preliminary data.</text>
</comment>
<dbReference type="SUPFAM" id="SSF101874">
    <property type="entry name" value="YceI-like"/>
    <property type="match status" value="1"/>
</dbReference>
<comment type="similarity">
    <text evidence="1">Belongs to the UPF0312 family.</text>
</comment>
<dbReference type="Pfam" id="PF04264">
    <property type="entry name" value="YceI"/>
    <property type="match status" value="1"/>
</dbReference>
<accession>A0ABN2HAB2</accession>
<sequence length="228" mass="23490">MNIRKHWKAWLVGAVAAAIVLVVGVPYAYIHFVEGDQPAALSLNSGTSDSTSTSAVSADGSWKVSSGSQAGYRVHETLAGQSVTAVGRGTGVTGTLAISGTNVTTGSFTVDMTAIKSDRTQRDARFLSIVDTAKFPTATFAVTKPIALGSIPAAGKTMDATATGNLTVHGVTKQISVPIKATRSGDSIKVQGAITVTFADYGVQAPNIASFVKVDPSGQIEFLLTLTK</sequence>
<dbReference type="Gene3D" id="2.40.128.110">
    <property type="entry name" value="Lipid/polyisoprenoid-binding, YceI-like"/>
    <property type="match status" value="1"/>
</dbReference>
<organism evidence="3 4">
    <name type="scientific">Fodinicola feengrottensis</name>
    <dbReference type="NCBI Taxonomy" id="435914"/>
    <lineage>
        <taxon>Bacteria</taxon>
        <taxon>Bacillati</taxon>
        <taxon>Actinomycetota</taxon>
        <taxon>Actinomycetes</taxon>
        <taxon>Mycobacteriales</taxon>
        <taxon>Fodinicola</taxon>
    </lineage>
</organism>
<dbReference type="RefSeq" id="WP_344311490.1">
    <property type="nucleotide sequence ID" value="NZ_BAAANY010000012.1"/>
</dbReference>
<feature type="domain" description="Lipid/polyisoprenoid-binding YceI-like" evidence="2">
    <location>
        <begin position="61"/>
        <end position="227"/>
    </location>
</feature>
<dbReference type="EMBL" id="BAAANY010000012">
    <property type="protein sequence ID" value="GAA1684285.1"/>
    <property type="molecule type" value="Genomic_DNA"/>
</dbReference>
<evidence type="ECO:0000256" key="1">
    <source>
        <dbReference type="ARBA" id="ARBA00008812"/>
    </source>
</evidence>
<evidence type="ECO:0000313" key="3">
    <source>
        <dbReference type="EMBL" id="GAA1684285.1"/>
    </source>
</evidence>
<gene>
    <name evidence="3" type="ORF">GCM10009765_37100</name>
</gene>
<evidence type="ECO:0000259" key="2">
    <source>
        <dbReference type="SMART" id="SM00867"/>
    </source>
</evidence>
<dbReference type="PANTHER" id="PTHR34406:SF1">
    <property type="entry name" value="PROTEIN YCEI"/>
    <property type="match status" value="1"/>
</dbReference>
<protein>
    <recommendedName>
        <fullName evidence="2">Lipid/polyisoprenoid-binding YceI-like domain-containing protein</fullName>
    </recommendedName>
</protein>
<dbReference type="PANTHER" id="PTHR34406">
    <property type="entry name" value="PROTEIN YCEI"/>
    <property type="match status" value="1"/>
</dbReference>
<evidence type="ECO:0000313" key="4">
    <source>
        <dbReference type="Proteomes" id="UP001500618"/>
    </source>
</evidence>
<dbReference type="Proteomes" id="UP001500618">
    <property type="component" value="Unassembled WGS sequence"/>
</dbReference>
<proteinExistence type="inferred from homology"/>
<dbReference type="SMART" id="SM00867">
    <property type="entry name" value="YceI"/>
    <property type="match status" value="1"/>
</dbReference>
<keyword evidence="4" id="KW-1185">Reference proteome</keyword>
<dbReference type="InterPro" id="IPR036761">
    <property type="entry name" value="TTHA0802/YceI-like_sf"/>
</dbReference>